<reference evidence="2" key="1">
    <citation type="submission" date="2017-12" db="EMBL/GenBank/DDBJ databases">
        <title>The genome sequence of Pantoea sp. 596.</title>
        <authorList>
            <person name="Gao J."/>
            <person name="Mao X."/>
            <person name="Sun J."/>
        </authorList>
    </citation>
    <scope>NUCLEOTIDE SEQUENCE [LARGE SCALE GENOMIC DNA]</scope>
    <source>
        <strain evidence="2">596</strain>
    </source>
</reference>
<evidence type="ECO:0000313" key="2">
    <source>
        <dbReference type="Proteomes" id="UP000234296"/>
    </source>
</evidence>
<protein>
    <submittedName>
        <fullName evidence="1">Uncharacterized protein</fullName>
    </submittedName>
</protein>
<evidence type="ECO:0000313" key="1">
    <source>
        <dbReference type="EMBL" id="PLR19441.1"/>
    </source>
</evidence>
<dbReference type="EMBL" id="PJRT01000033">
    <property type="protein sequence ID" value="PLR19441.1"/>
    <property type="molecule type" value="Genomic_DNA"/>
</dbReference>
<dbReference type="Proteomes" id="UP000234296">
    <property type="component" value="Unassembled WGS sequence"/>
</dbReference>
<comment type="caution">
    <text evidence="1">The sequence shown here is derived from an EMBL/GenBank/DDBJ whole genome shotgun (WGS) entry which is preliminary data.</text>
</comment>
<gene>
    <name evidence="1" type="ORF">PZBJ_21205</name>
</gene>
<accession>A0ABX4SJC1</accession>
<sequence length="68" mass="7501">MLAAARFSGGECIKFYESGEFSTNAPNNIEQSGVIGAARLFTASAQQPERTYVREDCEHCRGTRSQVR</sequence>
<name>A0ABX4SJC1_9GAMM</name>
<proteinExistence type="predicted"/>
<keyword evidence="2" id="KW-1185">Reference proteome</keyword>
<organism evidence="1 2">
    <name type="scientific">Pantoea endophytica</name>
    <dbReference type="NCBI Taxonomy" id="92488"/>
    <lineage>
        <taxon>Bacteria</taxon>
        <taxon>Pseudomonadati</taxon>
        <taxon>Pseudomonadota</taxon>
        <taxon>Gammaproteobacteria</taxon>
        <taxon>Enterobacterales</taxon>
        <taxon>Erwiniaceae</taxon>
        <taxon>Pantoea</taxon>
    </lineage>
</organism>